<evidence type="ECO:0000256" key="8">
    <source>
        <dbReference type="ARBA" id="ARBA00023141"/>
    </source>
</evidence>
<dbReference type="InterPro" id="IPR044643">
    <property type="entry name" value="TrpF_fam"/>
</dbReference>
<evidence type="ECO:0000256" key="6">
    <source>
        <dbReference type="ARBA" id="ARBA00022605"/>
    </source>
</evidence>
<dbReference type="HAMAP" id="MF_00135">
    <property type="entry name" value="PRAI"/>
    <property type="match status" value="1"/>
</dbReference>
<dbReference type="Pfam" id="PF00697">
    <property type="entry name" value="PRAI"/>
    <property type="match status" value="1"/>
</dbReference>
<dbReference type="EMBL" id="AP018052">
    <property type="protein sequence ID" value="BAZ93952.1"/>
    <property type="molecule type" value="Genomic_DNA"/>
</dbReference>
<dbReference type="SUPFAM" id="SSF51366">
    <property type="entry name" value="Ribulose-phoshate binding barrel"/>
    <property type="match status" value="1"/>
</dbReference>
<dbReference type="EC" id="5.3.1.24" evidence="4 10"/>
<comment type="similarity">
    <text evidence="3 10">Belongs to the TrpF family.</text>
</comment>
<comment type="catalytic activity">
    <reaction evidence="1 10">
        <text>N-(5-phospho-beta-D-ribosyl)anthranilate = 1-(2-carboxyphenylamino)-1-deoxy-D-ribulose 5-phosphate</text>
        <dbReference type="Rhea" id="RHEA:21540"/>
        <dbReference type="ChEBI" id="CHEBI:18277"/>
        <dbReference type="ChEBI" id="CHEBI:58613"/>
        <dbReference type="EC" id="5.3.1.24"/>
    </reaction>
</comment>
<dbReference type="AlphaFoldDB" id="A0A1Z4VRA9"/>
<dbReference type="NCBIfam" id="NF002299">
    <property type="entry name" value="PRK01222.1-6"/>
    <property type="match status" value="1"/>
</dbReference>
<evidence type="ECO:0000256" key="5">
    <source>
        <dbReference type="ARBA" id="ARBA00022272"/>
    </source>
</evidence>
<evidence type="ECO:0000256" key="1">
    <source>
        <dbReference type="ARBA" id="ARBA00001164"/>
    </source>
</evidence>
<dbReference type="Proteomes" id="UP000218765">
    <property type="component" value="Chromosome"/>
</dbReference>
<dbReference type="KEGG" id="ttc:FOKN1_1557"/>
<dbReference type="GO" id="GO:0004640">
    <property type="term" value="F:phosphoribosylanthranilate isomerase activity"/>
    <property type="evidence" value="ECO:0007669"/>
    <property type="project" value="UniProtKB-UniRule"/>
</dbReference>
<dbReference type="UniPathway" id="UPA00035">
    <property type="reaction ID" value="UER00042"/>
</dbReference>
<dbReference type="InterPro" id="IPR001240">
    <property type="entry name" value="PRAI_dom"/>
</dbReference>
<evidence type="ECO:0000256" key="7">
    <source>
        <dbReference type="ARBA" id="ARBA00022822"/>
    </source>
</evidence>
<protein>
    <recommendedName>
        <fullName evidence="5 10">N-(5'-phosphoribosyl)anthranilate isomerase</fullName>
        <shortName evidence="10">PRAI</shortName>
        <ecNumber evidence="4 10">5.3.1.24</ecNumber>
    </recommendedName>
</protein>
<keyword evidence="13" id="KW-1185">Reference proteome</keyword>
<keyword evidence="6 10" id="KW-0028">Amino-acid biosynthesis</keyword>
<dbReference type="PANTHER" id="PTHR42894">
    <property type="entry name" value="N-(5'-PHOSPHORIBOSYL)ANTHRANILATE ISOMERASE"/>
    <property type="match status" value="1"/>
</dbReference>
<feature type="domain" description="N-(5'phosphoribosyl) anthranilate isomerase (PRAI)" evidence="11">
    <location>
        <begin position="5"/>
        <end position="200"/>
    </location>
</feature>
<dbReference type="RefSeq" id="WP_096366096.1">
    <property type="nucleotide sequence ID" value="NZ_AP018052.1"/>
</dbReference>
<keyword evidence="7 10" id="KW-0822">Tryptophan biosynthesis</keyword>
<organism evidence="12 13">
    <name type="scientific">Thiohalobacter thiocyanaticus</name>
    <dbReference type="NCBI Taxonomy" id="585455"/>
    <lineage>
        <taxon>Bacteria</taxon>
        <taxon>Pseudomonadati</taxon>
        <taxon>Pseudomonadota</taxon>
        <taxon>Gammaproteobacteria</taxon>
        <taxon>Thiohalobacterales</taxon>
        <taxon>Thiohalobacteraceae</taxon>
        <taxon>Thiohalobacter</taxon>
    </lineage>
</organism>
<keyword evidence="8 10" id="KW-0057">Aromatic amino acid biosynthesis</keyword>
<dbReference type="Gene3D" id="3.20.20.70">
    <property type="entry name" value="Aldolase class I"/>
    <property type="match status" value="1"/>
</dbReference>
<evidence type="ECO:0000256" key="9">
    <source>
        <dbReference type="ARBA" id="ARBA00023235"/>
    </source>
</evidence>
<dbReference type="CDD" id="cd00405">
    <property type="entry name" value="PRAI"/>
    <property type="match status" value="1"/>
</dbReference>
<comment type="pathway">
    <text evidence="2 10">Amino-acid biosynthesis; L-tryptophan biosynthesis; L-tryptophan from chorismate: step 3/5.</text>
</comment>
<proteinExistence type="inferred from homology"/>
<evidence type="ECO:0000256" key="2">
    <source>
        <dbReference type="ARBA" id="ARBA00004664"/>
    </source>
</evidence>
<sequence length="208" mass="22181">MRVRVKICGITRSDDGVAAAAAGADAIGLVFYERSPRAVDIEQARAVIAALPPFVCKVGLFVDAAAETVRAHLEALPLDLLQFHGDETPEFCDGLGHPYIKALRMHPEMDVAAAMQAWRGAAGILLDAWHPAVPGGSGERFDWARIPPERPRPLILAGGLDAGNVEQAVRSTRPYAVDVSSGVEQDKGIKDPAKIAAFIQGVNRVNTD</sequence>
<evidence type="ECO:0000313" key="12">
    <source>
        <dbReference type="EMBL" id="BAZ93952.1"/>
    </source>
</evidence>
<keyword evidence="9 10" id="KW-0413">Isomerase</keyword>
<evidence type="ECO:0000256" key="4">
    <source>
        <dbReference type="ARBA" id="ARBA00012572"/>
    </source>
</evidence>
<accession>A0A1Z4VRA9</accession>
<evidence type="ECO:0000259" key="11">
    <source>
        <dbReference type="Pfam" id="PF00697"/>
    </source>
</evidence>
<evidence type="ECO:0000256" key="10">
    <source>
        <dbReference type="HAMAP-Rule" id="MF_00135"/>
    </source>
</evidence>
<dbReference type="InterPro" id="IPR011060">
    <property type="entry name" value="RibuloseP-bd_barrel"/>
</dbReference>
<dbReference type="GO" id="GO:0000162">
    <property type="term" value="P:L-tryptophan biosynthetic process"/>
    <property type="evidence" value="ECO:0007669"/>
    <property type="project" value="UniProtKB-UniRule"/>
</dbReference>
<gene>
    <name evidence="10" type="primary">trpF</name>
    <name evidence="12" type="ORF">FOKN1_1557</name>
</gene>
<evidence type="ECO:0000256" key="3">
    <source>
        <dbReference type="ARBA" id="ARBA00007571"/>
    </source>
</evidence>
<dbReference type="FunFam" id="3.20.20.70:FF:000075">
    <property type="entry name" value="Tryptophan biosynthesis protein TRP1"/>
    <property type="match status" value="1"/>
</dbReference>
<dbReference type="PANTHER" id="PTHR42894:SF1">
    <property type="entry name" value="N-(5'-PHOSPHORIBOSYL)ANTHRANILATE ISOMERASE"/>
    <property type="match status" value="1"/>
</dbReference>
<dbReference type="OrthoDB" id="9796196at2"/>
<dbReference type="NCBIfam" id="NF002298">
    <property type="entry name" value="PRK01222.1-4"/>
    <property type="match status" value="1"/>
</dbReference>
<reference evidence="12 13" key="1">
    <citation type="submission" date="2017-05" db="EMBL/GenBank/DDBJ databases">
        <title>Thiocyanate degradation by Thiohalobacter thiocyanaticus FOKN1.</title>
        <authorList>
            <person name="Oshiki M."/>
            <person name="Fukushima T."/>
            <person name="Kawano S."/>
            <person name="Nakagawa J."/>
        </authorList>
    </citation>
    <scope>NUCLEOTIDE SEQUENCE [LARGE SCALE GENOMIC DNA]</scope>
    <source>
        <strain evidence="12 13">FOKN1</strain>
    </source>
</reference>
<evidence type="ECO:0000313" key="13">
    <source>
        <dbReference type="Proteomes" id="UP000218765"/>
    </source>
</evidence>
<dbReference type="InterPro" id="IPR013785">
    <property type="entry name" value="Aldolase_TIM"/>
</dbReference>
<name>A0A1Z4VRA9_9GAMM</name>